<dbReference type="RefSeq" id="XP_016043906.1">
    <property type="nucleotide sequence ID" value="XM_016188420.2"/>
</dbReference>
<protein>
    <submittedName>
        <fullName evidence="7">C-type lectin domain family 4 member F</fullName>
    </submittedName>
</protein>
<feature type="coiled-coil region" evidence="3">
    <location>
        <begin position="276"/>
        <end position="370"/>
    </location>
</feature>
<evidence type="ECO:0000256" key="4">
    <source>
        <dbReference type="SAM" id="Phobius"/>
    </source>
</evidence>
<dbReference type="InterPro" id="IPR001304">
    <property type="entry name" value="C-type_lectin-like"/>
</dbReference>
<keyword evidence="4" id="KW-0472">Membrane</keyword>
<dbReference type="CTD" id="165530"/>
<dbReference type="Gene3D" id="3.10.100.10">
    <property type="entry name" value="Mannose-Binding Protein A, subunit A"/>
    <property type="match status" value="1"/>
</dbReference>
<proteinExistence type="predicted"/>
<dbReference type="STRING" id="9365.ENSEEUP00000000270"/>
<feature type="coiled-coil region" evidence="3">
    <location>
        <begin position="405"/>
        <end position="432"/>
    </location>
</feature>
<dbReference type="FunCoup" id="A0A1S3WC01">
    <property type="interactions" value="32"/>
</dbReference>
<dbReference type="SMART" id="SM00034">
    <property type="entry name" value="CLECT"/>
    <property type="match status" value="1"/>
</dbReference>
<dbReference type="eggNOG" id="KOG4297">
    <property type="taxonomic scope" value="Eukaryota"/>
</dbReference>
<evidence type="ECO:0000313" key="7">
    <source>
        <dbReference type="RefSeq" id="XP_016043906.1"/>
    </source>
</evidence>
<evidence type="ECO:0000256" key="1">
    <source>
        <dbReference type="ARBA" id="ARBA00022734"/>
    </source>
</evidence>
<name>A0A1S3WC01_ERIEU</name>
<dbReference type="GeneID" id="103114068"/>
<feature type="domain" description="C-type lectin" evidence="5">
    <location>
        <begin position="474"/>
        <end position="592"/>
    </location>
</feature>
<dbReference type="InterPro" id="IPR016186">
    <property type="entry name" value="C-type_lectin-like/link_sf"/>
</dbReference>
<keyword evidence="4" id="KW-1133">Transmembrane helix</keyword>
<dbReference type="PANTHER" id="PTHR22803">
    <property type="entry name" value="MANNOSE, PHOSPHOLIPASE, LECTIN RECEPTOR RELATED"/>
    <property type="match status" value="1"/>
</dbReference>
<dbReference type="InterPro" id="IPR050111">
    <property type="entry name" value="C-type_lectin/snaclec_domain"/>
</dbReference>
<feature type="transmembrane region" description="Helical" evidence="4">
    <location>
        <begin position="45"/>
        <end position="65"/>
    </location>
</feature>
<dbReference type="OrthoDB" id="9666138at2759"/>
<dbReference type="PROSITE" id="PS50041">
    <property type="entry name" value="C_TYPE_LECTIN_2"/>
    <property type="match status" value="1"/>
</dbReference>
<dbReference type="InterPro" id="IPR018378">
    <property type="entry name" value="C-type_lectin_CS"/>
</dbReference>
<evidence type="ECO:0000259" key="5">
    <source>
        <dbReference type="PROSITE" id="PS50041"/>
    </source>
</evidence>
<keyword evidence="4" id="KW-0812">Transmembrane</keyword>
<reference evidence="7" key="1">
    <citation type="submission" date="2025-08" db="UniProtKB">
        <authorList>
            <consortium name="RefSeq"/>
        </authorList>
    </citation>
    <scope>IDENTIFICATION</scope>
</reference>
<accession>A0A1S3WC01</accession>
<dbReference type="CDD" id="cd03590">
    <property type="entry name" value="CLECT_DC-SIGN_like"/>
    <property type="match status" value="1"/>
</dbReference>
<organism evidence="6 7">
    <name type="scientific">Erinaceus europaeus</name>
    <name type="common">Western European hedgehog</name>
    <dbReference type="NCBI Taxonomy" id="9365"/>
    <lineage>
        <taxon>Eukaryota</taxon>
        <taxon>Metazoa</taxon>
        <taxon>Chordata</taxon>
        <taxon>Craniata</taxon>
        <taxon>Vertebrata</taxon>
        <taxon>Euteleostomi</taxon>
        <taxon>Mammalia</taxon>
        <taxon>Eutheria</taxon>
        <taxon>Laurasiatheria</taxon>
        <taxon>Eulipotyphla</taxon>
        <taxon>Erinaceidae</taxon>
        <taxon>Erinaceinae</taxon>
        <taxon>Erinaceus</taxon>
    </lineage>
</organism>
<dbReference type="InParanoid" id="A0A1S3WC01"/>
<evidence type="ECO:0000256" key="2">
    <source>
        <dbReference type="ARBA" id="ARBA00023157"/>
    </source>
</evidence>
<feature type="coiled-coil region" evidence="3">
    <location>
        <begin position="203"/>
        <end position="237"/>
    </location>
</feature>
<dbReference type="Pfam" id="PF00059">
    <property type="entry name" value="Lectin_C"/>
    <property type="match status" value="1"/>
</dbReference>
<dbReference type="Proteomes" id="UP001652624">
    <property type="component" value="Chromosome 3"/>
</dbReference>
<keyword evidence="6" id="KW-1185">Reference proteome</keyword>
<dbReference type="InterPro" id="IPR016187">
    <property type="entry name" value="CTDL_fold"/>
</dbReference>
<keyword evidence="1" id="KW-0430">Lectin</keyword>
<gene>
    <name evidence="7" type="primary">CLEC4F</name>
</gene>
<keyword evidence="2" id="KW-1015">Disulfide bond</keyword>
<dbReference type="InterPro" id="IPR033989">
    <property type="entry name" value="CD209-like_CTLD"/>
</dbReference>
<evidence type="ECO:0000256" key="3">
    <source>
        <dbReference type="SAM" id="Coils"/>
    </source>
</evidence>
<sequence>MKDAEMRRDEVLFNTDSQSVSLQPRGPESEVATPTNFQRQTLVQATLVFMVITIISLVALFVMGFQKPRHAPAAQTSQEFPRDNSIEALKPNYSYYSQWQDTIQKLKDQSSTNCGLEIQMLTCRVDNINSQIQLLSGHLENTSADIQVVKGIITNANNTLSSQTQLLRSSLEGATIEIQKLKRGLDKAHALNFQTQSLLKNSSENNSAELHKLNRSLENANTEIQALKVGLEMANAQSQETNSSLKSANALIHVLKGNLSHVNDLMTQSQVLRSSLEGANAEIQRIKGNLQNANALNSQTQSFIRGGLDNTSAEIQLLKGHLERARAESHLLKNDLEKVTTQTQQTNSHLEQTDAQLQVLKREMKNIDALNSQNQVLIGQLKNAHVEIQTLKQGMKATEALDSKTQILERDLKKANVEIQRLKGNLANTTALAMKIQETQSGLETLRATFASQEQLQSTQDQLLQLLLQGWMAYSGNLYYFSDTKKSWNEAEKFCVSNKAHLTSMTSVEEQNFLTKYTKNSFYWIGLTDSGTEGSWRWTDGTPFNAAQNKKFWSKNQPDNWRNKDGKFEDCVHMQQEWNDINCDNLYQWICKKPSGQHVTVEG</sequence>
<dbReference type="SUPFAM" id="SSF56436">
    <property type="entry name" value="C-type lectin-like"/>
    <property type="match status" value="1"/>
</dbReference>
<dbReference type="PROSITE" id="PS00615">
    <property type="entry name" value="C_TYPE_LECTIN_1"/>
    <property type="match status" value="1"/>
</dbReference>
<dbReference type="Gene3D" id="1.20.5.170">
    <property type="match status" value="5"/>
</dbReference>
<dbReference type="AlphaFoldDB" id="A0A1S3WC01"/>
<evidence type="ECO:0000313" key="6">
    <source>
        <dbReference type="Proteomes" id="UP001652624"/>
    </source>
</evidence>
<keyword evidence="3" id="KW-0175">Coiled coil</keyword>
<dbReference type="GO" id="GO:0030246">
    <property type="term" value="F:carbohydrate binding"/>
    <property type="evidence" value="ECO:0007669"/>
    <property type="project" value="UniProtKB-KW"/>
</dbReference>